<dbReference type="Proteomes" id="UP000559256">
    <property type="component" value="Unassembled WGS sequence"/>
</dbReference>
<evidence type="ECO:0000259" key="3">
    <source>
        <dbReference type="PROSITE" id="PS50158"/>
    </source>
</evidence>
<dbReference type="EMBL" id="JAACJM010000032">
    <property type="protein sequence ID" value="KAF5364660.1"/>
    <property type="molecule type" value="Genomic_DNA"/>
</dbReference>
<sequence length="253" mass="27197">MSLGTVPVRRRPSLAIVVVRKVTSLENAPKAPTLVAEVSAAVDPDPSATVAERLAISLAHAPKLLPVEEEEEDTWEDLTVKRLATLAVVLVTYPGTVSRARNVTTATRLDTSPEIAPSPKRRPAITAAVRTGHMAAACPQRNTPTCYNCGEKGHLSTECTSKPKCHRCGEIGHISAKCPSPRRDVPYTGGFMMRGPCRKCGEHGHIARDCTRVRCYNCNGTGHISSKCPEPQRKVCYKCGSPGHIASRCPDGP</sequence>
<name>A0A8H5GH20_9AGAR</name>
<feature type="domain" description="CCHC-type" evidence="3">
    <location>
        <begin position="164"/>
        <end position="180"/>
    </location>
</feature>
<feature type="domain" description="CCHC-type" evidence="3">
    <location>
        <begin position="197"/>
        <end position="212"/>
    </location>
</feature>
<dbReference type="Gene3D" id="4.10.60.10">
    <property type="entry name" value="Zinc finger, CCHC-type"/>
    <property type="match status" value="3"/>
</dbReference>
<keyword evidence="2" id="KW-0479">Metal-binding</keyword>
<proteinExistence type="predicted"/>
<keyword evidence="5" id="KW-1185">Reference proteome</keyword>
<protein>
    <recommendedName>
        <fullName evidence="3">CCHC-type domain-containing protein</fullName>
    </recommendedName>
</protein>
<comment type="caution">
    <text evidence="4">The sequence shown here is derived from an EMBL/GenBank/DDBJ whole genome shotgun (WGS) entry which is preliminary data.</text>
</comment>
<accession>A0A8H5GH20</accession>
<dbReference type="SMART" id="SM00343">
    <property type="entry name" value="ZnF_C2HC"/>
    <property type="match status" value="5"/>
</dbReference>
<dbReference type="SUPFAM" id="SSF57756">
    <property type="entry name" value="Retrovirus zinc finger-like domains"/>
    <property type="match status" value="3"/>
</dbReference>
<keyword evidence="1" id="KW-0507">mRNA processing</keyword>
<dbReference type="GO" id="GO:0003676">
    <property type="term" value="F:nucleic acid binding"/>
    <property type="evidence" value="ECO:0007669"/>
    <property type="project" value="InterPro"/>
</dbReference>
<dbReference type="GO" id="GO:0008270">
    <property type="term" value="F:zinc ion binding"/>
    <property type="evidence" value="ECO:0007669"/>
    <property type="project" value="UniProtKB-KW"/>
</dbReference>
<feature type="domain" description="CCHC-type" evidence="3">
    <location>
        <begin position="214"/>
        <end position="230"/>
    </location>
</feature>
<dbReference type="GO" id="GO:0006397">
    <property type="term" value="P:mRNA processing"/>
    <property type="evidence" value="ECO:0007669"/>
    <property type="project" value="UniProtKB-KW"/>
</dbReference>
<feature type="domain" description="CCHC-type" evidence="3">
    <location>
        <begin position="236"/>
        <end position="251"/>
    </location>
</feature>
<dbReference type="InterPro" id="IPR051714">
    <property type="entry name" value="Znf_CCHC_NABP"/>
</dbReference>
<evidence type="ECO:0000256" key="2">
    <source>
        <dbReference type="PROSITE-ProRule" id="PRU00047"/>
    </source>
</evidence>
<keyword evidence="2" id="KW-0863">Zinc-finger</keyword>
<evidence type="ECO:0000313" key="4">
    <source>
        <dbReference type="EMBL" id="KAF5364660.1"/>
    </source>
</evidence>
<dbReference type="PANTHER" id="PTHR23002">
    <property type="entry name" value="ZINC FINGER CCHC DOMAIN CONTAINING PROTEIN"/>
    <property type="match status" value="1"/>
</dbReference>
<dbReference type="InterPro" id="IPR001878">
    <property type="entry name" value="Znf_CCHC"/>
</dbReference>
<feature type="domain" description="CCHC-type" evidence="3">
    <location>
        <begin position="146"/>
        <end position="161"/>
    </location>
</feature>
<dbReference type="OrthoDB" id="2527451at2759"/>
<dbReference type="Pfam" id="PF00098">
    <property type="entry name" value="zf-CCHC"/>
    <property type="match status" value="5"/>
</dbReference>
<evidence type="ECO:0000256" key="1">
    <source>
        <dbReference type="ARBA" id="ARBA00022664"/>
    </source>
</evidence>
<dbReference type="AlphaFoldDB" id="A0A8H5GH20"/>
<gene>
    <name evidence="4" type="ORF">D9758_005532</name>
</gene>
<dbReference type="InterPro" id="IPR036875">
    <property type="entry name" value="Znf_CCHC_sf"/>
</dbReference>
<evidence type="ECO:0000313" key="5">
    <source>
        <dbReference type="Proteomes" id="UP000559256"/>
    </source>
</evidence>
<dbReference type="PROSITE" id="PS50158">
    <property type="entry name" value="ZF_CCHC"/>
    <property type="match status" value="5"/>
</dbReference>
<keyword evidence="2" id="KW-0862">Zinc</keyword>
<reference evidence="4 5" key="1">
    <citation type="journal article" date="2020" name="ISME J.">
        <title>Uncovering the hidden diversity of litter-decomposition mechanisms in mushroom-forming fungi.</title>
        <authorList>
            <person name="Floudas D."/>
            <person name="Bentzer J."/>
            <person name="Ahren D."/>
            <person name="Johansson T."/>
            <person name="Persson P."/>
            <person name="Tunlid A."/>
        </authorList>
    </citation>
    <scope>NUCLEOTIDE SEQUENCE [LARGE SCALE GENOMIC DNA]</scope>
    <source>
        <strain evidence="4 5">CBS 291.85</strain>
    </source>
</reference>
<organism evidence="4 5">
    <name type="scientific">Tetrapyrgos nigripes</name>
    <dbReference type="NCBI Taxonomy" id="182062"/>
    <lineage>
        <taxon>Eukaryota</taxon>
        <taxon>Fungi</taxon>
        <taxon>Dikarya</taxon>
        <taxon>Basidiomycota</taxon>
        <taxon>Agaricomycotina</taxon>
        <taxon>Agaricomycetes</taxon>
        <taxon>Agaricomycetidae</taxon>
        <taxon>Agaricales</taxon>
        <taxon>Marasmiineae</taxon>
        <taxon>Marasmiaceae</taxon>
        <taxon>Tetrapyrgos</taxon>
    </lineage>
</organism>